<keyword evidence="4 7" id="KW-0812">Transmembrane</keyword>
<evidence type="ECO:0000256" key="2">
    <source>
        <dbReference type="ARBA" id="ARBA00022448"/>
    </source>
</evidence>
<reference evidence="9" key="1">
    <citation type="journal article" date="2014" name="Int. J. Syst. Evol. Microbiol.">
        <title>Complete genome sequence of Corynebacterium casei LMG S-19264T (=DSM 44701T), isolated from a smear-ripened cheese.</title>
        <authorList>
            <consortium name="US DOE Joint Genome Institute (JGI-PGF)"/>
            <person name="Walter F."/>
            <person name="Albersmeier A."/>
            <person name="Kalinowski J."/>
            <person name="Ruckert C."/>
        </authorList>
    </citation>
    <scope>NUCLEOTIDE SEQUENCE</scope>
    <source>
        <strain evidence="9">CGMCC 1.15179</strain>
    </source>
</reference>
<keyword evidence="5 7" id="KW-1133">Transmembrane helix</keyword>
<keyword evidence="10" id="KW-1185">Reference proteome</keyword>
<dbReference type="RefSeq" id="WP_188647421.1">
    <property type="nucleotide sequence ID" value="NZ_BMHQ01000005.1"/>
</dbReference>
<dbReference type="EMBL" id="BMHQ01000005">
    <property type="protein sequence ID" value="GGE15594.1"/>
    <property type="molecule type" value="Genomic_DNA"/>
</dbReference>
<feature type="transmembrane region" description="Helical" evidence="7">
    <location>
        <begin position="186"/>
        <end position="211"/>
    </location>
</feature>
<reference evidence="9" key="2">
    <citation type="submission" date="2020-09" db="EMBL/GenBank/DDBJ databases">
        <authorList>
            <person name="Sun Q."/>
            <person name="Zhou Y."/>
        </authorList>
    </citation>
    <scope>NUCLEOTIDE SEQUENCE</scope>
    <source>
        <strain evidence="9">CGMCC 1.15179</strain>
    </source>
</reference>
<dbReference type="CDD" id="cd06261">
    <property type="entry name" value="TM_PBP2"/>
    <property type="match status" value="1"/>
</dbReference>
<dbReference type="InterPro" id="IPR035906">
    <property type="entry name" value="MetI-like_sf"/>
</dbReference>
<evidence type="ECO:0000256" key="6">
    <source>
        <dbReference type="ARBA" id="ARBA00023136"/>
    </source>
</evidence>
<feature type="transmembrane region" description="Helical" evidence="7">
    <location>
        <begin position="12"/>
        <end position="32"/>
    </location>
</feature>
<dbReference type="GO" id="GO:0005886">
    <property type="term" value="C:plasma membrane"/>
    <property type="evidence" value="ECO:0007669"/>
    <property type="project" value="UniProtKB-SubCell"/>
</dbReference>
<feature type="transmembrane region" description="Helical" evidence="7">
    <location>
        <begin position="112"/>
        <end position="134"/>
    </location>
</feature>
<comment type="caution">
    <text evidence="9">The sequence shown here is derived from an EMBL/GenBank/DDBJ whole genome shotgun (WGS) entry which is preliminary data.</text>
</comment>
<proteinExistence type="inferred from homology"/>
<evidence type="ECO:0000256" key="5">
    <source>
        <dbReference type="ARBA" id="ARBA00022989"/>
    </source>
</evidence>
<dbReference type="PROSITE" id="PS50928">
    <property type="entry name" value="ABC_TM1"/>
    <property type="match status" value="1"/>
</dbReference>
<dbReference type="GO" id="GO:0055085">
    <property type="term" value="P:transmembrane transport"/>
    <property type="evidence" value="ECO:0007669"/>
    <property type="project" value="InterPro"/>
</dbReference>
<evidence type="ECO:0000256" key="7">
    <source>
        <dbReference type="RuleBase" id="RU363032"/>
    </source>
</evidence>
<accession>A0A8J2VHS0</accession>
<feature type="domain" description="ABC transmembrane type-1" evidence="8">
    <location>
        <begin position="74"/>
        <end position="265"/>
    </location>
</feature>
<gene>
    <name evidence="9" type="ORF">GCM10011571_16530</name>
</gene>
<dbReference type="Proteomes" id="UP000625210">
    <property type="component" value="Unassembled WGS sequence"/>
</dbReference>
<evidence type="ECO:0000256" key="4">
    <source>
        <dbReference type="ARBA" id="ARBA00022692"/>
    </source>
</evidence>
<name>A0A8J2VHS0_9BACL</name>
<dbReference type="InterPro" id="IPR000515">
    <property type="entry name" value="MetI-like"/>
</dbReference>
<evidence type="ECO:0000259" key="8">
    <source>
        <dbReference type="PROSITE" id="PS50928"/>
    </source>
</evidence>
<dbReference type="Pfam" id="PF00528">
    <property type="entry name" value="BPD_transp_1"/>
    <property type="match status" value="1"/>
</dbReference>
<dbReference type="PANTHER" id="PTHR32243">
    <property type="entry name" value="MALTOSE TRANSPORT SYSTEM PERMEASE-RELATED"/>
    <property type="match status" value="1"/>
</dbReference>
<evidence type="ECO:0000313" key="9">
    <source>
        <dbReference type="EMBL" id="GGE15594.1"/>
    </source>
</evidence>
<sequence length="280" mass="31683">MVTRSPFVNRIIFYSLLTMTVVTTVFPFLVMLSSSFKTSEDQLTIPPQLIPQHITWEHFRDVLDPDVFPFLLYFKNSLTVSLITAGLSILIGTLGAYSFARLQYKGRSVIQKMVLIIYMFSGVLLVVPLFQMVAKVDLYDTKISLIVTYLVLTLPVSLYMLGNYFRTIPEALEEAALLDGLNRFQVIYKVVLPLSTPAIVTVFIYVFMIAWNEYMFASVFITSEENMTLPLGLSKLFFTKHYIWGRMMAASLLTALPIVALFMLLEKYIAGGLTVGGVKE</sequence>
<dbReference type="InterPro" id="IPR050901">
    <property type="entry name" value="BP-dep_ABC_trans_perm"/>
</dbReference>
<comment type="subcellular location">
    <subcellularLocation>
        <location evidence="1 7">Cell membrane</location>
        <topology evidence="1 7">Multi-pass membrane protein</topology>
    </subcellularLocation>
</comment>
<keyword evidence="3" id="KW-1003">Cell membrane</keyword>
<evidence type="ECO:0000256" key="3">
    <source>
        <dbReference type="ARBA" id="ARBA00022475"/>
    </source>
</evidence>
<dbReference type="SUPFAM" id="SSF161098">
    <property type="entry name" value="MetI-like"/>
    <property type="match status" value="1"/>
</dbReference>
<keyword evidence="6 7" id="KW-0472">Membrane</keyword>
<evidence type="ECO:0000313" key="10">
    <source>
        <dbReference type="Proteomes" id="UP000625210"/>
    </source>
</evidence>
<comment type="similarity">
    <text evidence="7">Belongs to the binding-protein-dependent transport system permease family.</text>
</comment>
<evidence type="ECO:0000256" key="1">
    <source>
        <dbReference type="ARBA" id="ARBA00004651"/>
    </source>
</evidence>
<keyword evidence="2 7" id="KW-0813">Transport</keyword>
<protein>
    <submittedName>
        <fullName evidence="9">Sugar ABC transporter permease</fullName>
    </submittedName>
</protein>
<feature type="transmembrane region" description="Helical" evidence="7">
    <location>
        <begin position="146"/>
        <end position="165"/>
    </location>
</feature>
<organism evidence="9 10">
    <name type="scientific">Marinithermofilum abyssi</name>
    <dbReference type="NCBI Taxonomy" id="1571185"/>
    <lineage>
        <taxon>Bacteria</taxon>
        <taxon>Bacillati</taxon>
        <taxon>Bacillota</taxon>
        <taxon>Bacilli</taxon>
        <taxon>Bacillales</taxon>
        <taxon>Thermoactinomycetaceae</taxon>
        <taxon>Marinithermofilum</taxon>
    </lineage>
</organism>
<dbReference type="AlphaFoldDB" id="A0A8J2VHS0"/>
<feature type="transmembrane region" description="Helical" evidence="7">
    <location>
        <begin position="78"/>
        <end position="100"/>
    </location>
</feature>
<dbReference type="PANTHER" id="PTHR32243:SF18">
    <property type="entry name" value="INNER MEMBRANE ABC TRANSPORTER PERMEASE PROTEIN YCJP"/>
    <property type="match status" value="1"/>
</dbReference>
<feature type="transmembrane region" description="Helical" evidence="7">
    <location>
        <begin position="243"/>
        <end position="265"/>
    </location>
</feature>
<dbReference type="Gene3D" id="1.10.3720.10">
    <property type="entry name" value="MetI-like"/>
    <property type="match status" value="1"/>
</dbReference>